<dbReference type="AlphaFoldDB" id="A0A7W4UBG9"/>
<accession>A0A7W4UBG9</accession>
<protein>
    <submittedName>
        <fullName evidence="1">Uncharacterized protein</fullName>
    </submittedName>
</protein>
<keyword evidence="2" id="KW-1185">Reference proteome</keyword>
<sequence length="120" mass="13333">MQELGVGFNLGGKQEWNLMYRRALRKAFANALLFGEAVRHGISESSQGWLDLAGPEVFSDWEGIWRLAATNLWLTVSARCGRCGRRFSATPVLARGTPDQTCLLQSVQKTNISSNHLVCH</sequence>
<proteinExistence type="predicted"/>
<reference evidence="1 2" key="1">
    <citation type="submission" date="2020-08" db="EMBL/GenBank/DDBJ databases">
        <title>Genomic Encyclopedia of Type Strains, Phase IV (KMG-V): Genome sequencing to study the core and pangenomes of soil and plant-associated prokaryotes.</title>
        <authorList>
            <person name="Whitman W."/>
        </authorList>
    </citation>
    <scope>NUCLEOTIDE SEQUENCE [LARGE SCALE GENOMIC DNA]</scope>
    <source>
        <strain evidence="1 2">SLV-2362</strain>
    </source>
</reference>
<comment type="caution">
    <text evidence="1">The sequence shown here is derived from an EMBL/GenBank/DDBJ whole genome shotgun (WGS) entry which is preliminary data.</text>
</comment>
<dbReference type="Proteomes" id="UP000578036">
    <property type="component" value="Unassembled WGS sequence"/>
</dbReference>
<evidence type="ECO:0000313" key="2">
    <source>
        <dbReference type="Proteomes" id="UP000578036"/>
    </source>
</evidence>
<evidence type="ECO:0000313" key="1">
    <source>
        <dbReference type="EMBL" id="MBB3011342.1"/>
    </source>
</evidence>
<dbReference type="EMBL" id="JACHWF010000017">
    <property type="protein sequence ID" value="MBB3011342.1"/>
    <property type="molecule type" value="Genomic_DNA"/>
</dbReference>
<dbReference type="RefSeq" id="WP_165835220.1">
    <property type="nucleotide sequence ID" value="NZ_FMAD01000017.1"/>
</dbReference>
<name>A0A7W4UBG9_9BURK</name>
<organism evidence="1 2">
    <name type="scientific">Cupriavidus alkaliphilus</name>
    <dbReference type="NCBI Taxonomy" id="942866"/>
    <lineage>
        <taxon>Bacteria</taxon>
        <taxon>Pseudomonadati</taxon>
        <taxon>Pseudomonadota</taxon>
        <taxon>Betaproteobacteria</taxon>
        <taxon>Burkholderiales</taxon>
        <taxon>Burkholderiaceae</taxon>
        <taxon>Cupriavidus</taxon>
    </lineage>
</organism>
<gene>
    <name evidence="1" type="ORF">FHX61_006031</name>
</gene>